<evidence type="ECO:0000313" key="1">
    <source>
        <dbReference type="EMBL" id="HAF2854461.1"/>
    </source>
</evidence>
<dbReference type="AlphaFoldDB" id="A0A744UGM0"/>
<organism evidence="1">
    <name type="scientific">Salmonella enterica</name>
    <name type="common">Salmonella choleraesuis</name>
    <dbReference type="NCBI Taxonomy" id="28901"/>
    <lineage>
        <taxon>Bacteria</taxon>
        <taxon>Pseudomonadati</taxon>
        <taxon>Pseudomonadota</taxon>
        <taxon>Gammaproteobacteria</taxon>
        <taxon>Enterobacterales</taxon>
        <taxon>Enterobacteriaceae</taxon>
        <taxon>Salmonella</taxon>
    </lineage>
</organism>
<proteinExistence type="predicted"/>
<gene>
    <name evidence="1" type="ORF">G8K00_001797</name>
</gene>
<comment type="caution">
    <text evidence="1">The sequence shown here is derived from an EMBL/GenBank/DDBJ whole genome shotgun (WGS) entry which is preliminary data.</text>
</comment>
<reference evidence="1" key="1">
    <citation type="journal article" date="2018" name="Genome Biol.">
        <title>SKESA: strategic k-mer extension for scrupulous assemblies.</title>
        <authorList>
            <person name="Souvorov A."/>
            <person name="Agarwala R."/>
            <person name="Lipman D.J."/>
        </authorList>
    </citation>
    <scope>NUCLEOTIDE SEQUENCE</scope>
    <source>
        <strain evidence="1">MA.JE_S09-001623</strain>
    </source>
</reference>
<sequence length="201" mass="23151">MGTRHLTCVVKDGDYKVAQYGQWDGYPSGQGIDILTFLREELNRDVFLPKLSQTFQPTEEQIKAWWLEVGHDMESSGGFVDHTLAKQFSKNHPSLSRDTGGEILSLIQDASEPLPVRVYTEFAADSLFCEWAYVVDFDKNTFEIFEGFNHAHLAENERFYGLKCDDANKDYHPVRHRKTYSLDSLPTNEDFLAELETQEEE</sequence>
<accession>A0A744UGM0</accession>
<dbReference type="EMBL" id="DAAUHO010000005">
    <property type="protein sequence ID" value="HAF2854461.1"/>
    <property type="molecule type" value="Genomic_DNA"/>
</dbReference>
<protein>
    <submittedName>
        <fullName evidence="1">Uncharacterized protein</fullName>
    </submittedName>
</protein>
<reference evidence="1" key="2">
    <citation type="submission" date="2020-02" db="EMBL/GenBank/DDBJ databases">
        <authorList>
            <consortium name="NCBI Pathogen Detection Project"/>
        </authorList>
    </citation>
    <scope>NUCLEOTIDE SEQUENCE</scope>
    <source>
        <strain evidence="1">MA.JE_S09-001623</strain>
    </source>
</reference>
<name>A0A744UGM0_SALER</name>